<gene>
    <name evidence="2" type="ORF">PFICI_05610</name>
</gene>
<feature type="compositionally biased region" description="Basic and acidic residues" evidence="1">
    <location>
        <begin position="247"/>
        <end position="258"/>
    </location>
</feature>
<dbReference type="STRING" id="1229662.W3XCL3"/>
<feature type="compositionally biased region" description="Basic residues" evidence="1">
    <location>
        <begin position="439"/>
        <end position="449"/>
    </location>
</feature>
<dbReference type="OMA" id="YVQEMPP"/>
<keyword evidence="3" id="KW-1185">Reference proteome</keyword>
<dbReference type="InParanoid" id="W3XCL3"/>
<evidence type="ECO:0000313" key="3">
    <source>
        <dbReference type="Proteomes" id="UP000030651"/>
    </source>
</evidence>
<feature type="compositionally biased region" description="Low complexity" evidence="1">
    <location>
        <begin position="47"/>
        <end position="76"/>
    </location>
</feature>
<reference evidence="3" key="1">
    <citation type="journal article" date="2015" name="BMC Genomics">
        <title>Genomic and transcriptomic analysis of the endophytic fungus Pestalotiopsis fici reveals its lifestyle and high potential for synthesis of natural products.</title>
        <authorList>
            <person name="Wang X."/>
            <person name="Zhang X."/>
            <person name="Liu L."/>
            <person name="Xiang M."/>
            <person name="Wang W."/>
            <person name="Sun X."/>
            <person name="Che Y."/>
            <person name="Guo L."/>
            <person name="Liu G."/>
            <person name="Guo L."/>
            <person name="Wang C."/>
            <person name="Yin W.B."/>
            <person name="Stadler M."/>
            <person name="Zhang X."/>
            <person name="Liu X."/>
        </authorList>
    </citation>
    <scope>NUCLEOTIDE SEQUENCE [LARGE SCALE GENOMIC DNA]</scope>
    <source>
        <strain evidence="3">W106-1 / CGMCC3.15140</strain>
    </source>
</reference>
<feature type="region of interest" description="Disordered" evidence="1">
    <location>
        <begin position="200"/>
        <end position="303"/>
    </location>
</feature>
<feature type="compositionally biased region" description="Polar residues" evidence="1">
    <location>
        <begin position="237"/>
        <end position="246"/>
    </location>
</feature>
<dbReference type="eggNOG" id="ENOG502SJ1Q">
    <property type="taxonomic scope" value="Eukaryota"/>
</dbReference>
<dbReference type="EMBL" id="KI912111">
    <property type="protein sequence ID" value="ETS83734.1"/>
    <property type="molecule type" value="Genomic_DNA"/>
</dbReference>
<sequence>MAQTSITTMSMPTSALATTDGLLEMKEYHRIVKFRDDILSGHHPRIKIPAPAGGAKAAQGTQQPTAQNSASATTSSRNEQNVFVSSNLKSFKANSQQPAIVVPVTKPSDTAPRPLPSSKTQIDPLLLTKSDELIKAELHLQRQRLERSLREEIEAQRAASKSNEQAADLDLSDILAKALTLVQATAPPLTETDLVANAPSVSSDSFDDNTFYSSQHDTPEPEPRPQAQAPTAGVPVQNATSVQTRADVSEPKATHDHTLVPSPFLSRAEQPHMSGAPKAGNGTYTGPNTLLQDTSNAHDSRYSPTYDIDTVSLGLRPGADELHAQVISSNGSGTTSRSGNSGDADLERRADYNRLQATLPPPQNNRYGFGEPLVRAHDLSPYAPQPSHVSPLALARHQQSAVEPEISILQGAPAPVAALRLEQGNGTSPESSPQGEKGGKKKNKKKNKRKAAETRSTDRPVSPIIKPEPRSPSPLTSPQFARPQKRQRPLAQTQAALDYDDNSRNAQPVPVRVIEDVSAHPREYESVYNPYPTEVRYSAVPGSQWVDRPVYEERRPESRVQYIRRAQSPTYASPHGAGEVRPMRSATYSMAEPVYREPSAFRREGRMSVRPVVDRARSRSPIMVEARQSGMAPPRPPTHIFRDEFGREYMEPPRPPPSVSRYSAAPPSRLAEADIIYEQAPLRSSTRMPGPDTFERDGVLYRRASPLQAARRIITQPEYGVPDYREYRQREYSARPAPTPSAPQELLHYRSEGRAQQEFVPEYGIRASTVRPPEQNRYEYPARVASVRPDAAVRDYATSTHPEVRREVPIPVYREYSSRPAFEQEPPRREYSVRPVERYYENRPVLREDEMQYIDQPRTVQREIIYEDGLREVYR</sequence>
<evidence type="ECO:0000256" key="1">
    <source>
        <dbReference type="SAM" id="MobiDB-lite"/>
    </source>
</evidence>
<dbReference type="GeneID" id="19270623"/>
<feature type="region of interest" description="Disordered" evidence="1">
    <location>
        <begin position="100"/>
        <end position="121"/>
    </location>
</feature>
<dbReference type="KEGG" id="pfy:PFICI_05610"/>
<dbReference type="RefSeq" id="XP_007832382.1">
    <property type="nucleotide sequence ID" value="XM_007834191.1"/>
</dbReference>
<organism evidence="2 3">
    <name type="scientific">Pestalotiopsis fici (strain W106-1 / CGMCC3.15140)</name>
    <dbReference type="NCBI Taxonomy" id="1229662"/>
    <lineage>
        <taxon>Eukaryota</taxon>
        <taxon>Fungi</taxon>
        <taxon>Dikarya</taxon>
        <taxon>Ascomycota</taxon>
        <taxon>Pezizomycotina</taxon>
        <taxon>Sordariomycetes</taxon>
        <taxon>Xylariomycetidae</taxon>
        <taxon>Amphisphaeriales</taxon>
        <taxon>Sporocadaceae</taxon>
        <taxon>Pestalotiopsis</taxon>
    </lineage>
</organism>
<dbReference type="OrthoDB" id="5333304at2759"/>
<name>W3XCL3_PESFW</name>
<evidence type="ECO:0000313" key="2">
    <source>
        <dbReference type="EMBL" id="ETS83734.1"/>
    </source>
</evidence>
<feature type="compositionally biased region" description="Polar residues" evidence="1">
    <location>
        <begin position="282"/>
        <end position="295"/>
    </location>
</feature>
<feature type="compositionally biased region" description="Polar residues" evidence="1">
    <location>
        <begin position="200"/>
        <end position="216"/>
    </location>
</feature>
<feature type="region of interest" description="Disordered" evidence="1">
    <location>
        <begin position="423"/>
        <end position="507"/>
    </location>
</feature>
<dbReference type="AlphaFoldDB" id="W3XCL3"/>
<feature type="compositionally biased region" description="Polar residues" evidence="1">
    <location>
        <begin position="424"/>
        <end position="434"/>
    </location>
</feature>
<accession>W3XCL3</accession>
<dbReference type="HOGENOM" id="CLU_013199_0_0_1"/>
<dbReference type="Proteomes" id="UP000030651">
    <property type="component" value="Unassembled WGS sequence"/>
</dbReference>
<proteinExistence type="predicted"/>
<protein>
    <submittedName>
        <fullName evidence="2">Uncharacterized protein</fullName>
    </submittedName>
</protein>
<feature type="region of interest" description="Disordered" evidence="1">
    <location>
        <begin position="42"/>
        <end position="79"/>
    </location>
</feature>